<keyword evidence="2" id="KW-1185">Reference proteome</keyword>
<accession>A0A1G9H6Q8</accession>
<evidence type="ECO:0000313" key="1">
    <source>
        <dbReference type="EMBL" id="SDL08444.1"/>
    </source>
</evidence>
<proteinExistence type="predicted"/>
<organism evidence="1 2">
    <name type="scientific">Natronorubrum texcoconense</name>
    <dbReference type="NCBI Taxonomy" id="1095776"/>
    <lineage>
        <taxon>Archaea</taxon>
        <taxon>Methanobacteriati</taxon>
        <taxon>Methanobacteriota</taxon>
        <taxon>Stenosarchaea group</taxon>
        <taxon>Halobacteria</taxon>
        <taxon>Halobacteriales</taxon>
        <taxon>Natrialbaceae</taxon>
        <taxon>Natronorubrum</taxon>
    </lineage>
</organism>
<gene>
    <name evidence="1" type="ORF">SAMN04515672_0119</name>
</gene>
<dbReference type="AlphaFoldDB" id="A0A1G9H6Q8"/>
<dbReference type="STRING" id="1095776.SAMN04515672_0119"/>
<dbReference type="RefSeq" id="WP_175529414.1">
    <property type="nucleotide sequence ID" value="NZ_FNFE01000011.1"/>
</dbReference>
<dbReference type="EMBL" id="FNFE01000011">
    <property type="protein sequence ID" value="SDL08444.1"/>
    <property type="molecule type" value="Genomic_DNA"/>
</dbReference>
<name>A0A1G9H6Q8_9EURY</name>
<protein>
    <submittedName>
        <fullName evidence="1">Uncharacterized protein</fullName>
    </submittedName>
</protein>
<dbReference type="Proteomes" id="UP000198882">
    <property type="component" value="Unassembled WGS sequence"/>
</dbReference>
<reference evidence="2" key="1">
    <citation type="submission" date="2016-10" db="EMBL/GenBank/DDBJ databases">
        <authorList>
            <person name="Varghese N."/>
            <person name="Submissions S."/>
        </authorList>
    </citation>
    <scope>NUCLEOTIDE SEQUENCE [LARGE SCALE GENOMIC DNA]</scope>
    <source>
        <strain evidence="2">B4,CECT 8067,JCM 17497</strain>
    </source>
</reference>
<sequence length="47" mass="5256">MTEKGEKTGPNTERLELAERRLRVATELVRFTKEVTTLGTIAVLIAL</sequence>
<evidence type="ECO:0000313" key="2">
    <source>
        <dbReference type="Proteomes" id="UP000198882"/>
    </source>
</evidence>